<feature type="transmembrane region" description="Helical" evidence="2">
    <location>
        <begin position="53"/>
        <end position="71"/>
    </location>
</feature>
<keyword evidence="2" id="KW-0812">Transmembrane</keyword>
<dbReference type="RefSeq" id="WP_079851646.1">
    <property type="nucleotide sequence ID" value="NZ_CP043953.1"/>
</dbReference>
<evidence type="ECO:0000313" key="3">
    <source>
        <dbReference type="EMBL" id="PQH55698.1"/>
    </source>
</evidence>
<feature type="coiled-coil region" evidence="1">
    <location>
        <begin position="79"/>
        <end position="106"/>
    </location>
</feature>
<protein>
    <submittedName>
        <fullName evidence="3">Uncharacterized protein</fullName>
    </submittedName>
</protein>
<evidence type="ECO:0000256" key="2">
    <source>
        <dbReference type="SAM" id="Phobius"/>
    </source>
</evidence>
<feature type="coiled-coil region" evidence="1">
    <location>
        <begin position="213"/>
        <end position="240"/>
    </location>
</feature>
<evidence type="ECO:0000256" key="1">
    <source>
        <dbReference type="SAM" id="Coils"/>
    </source>
</evidence>
<dbReference type="Proteomes" id="UP000239276">
    <property type="component" value="Unassembled WGS sequence"/>
</dbReference>
<accession>A0AB37AHT8</accession>
<dbReference type="InterPro" id="IPR036259">
    <property type="entry name" value="MFS_trans_sf"/>
</dbReference>
<keyword evidence="2" id="KW-1133">Transmembrane helix</keyword>
<keyword evidence="1" id="KW-0175">Coiled coil</keyword>
<dbReference type="AlphaFoldDB" id="A0AB37AHT8"/>
<evidence type="ECO:0000313" key="4">
    <source>
        <dbReference type="Proteomes" id="UP000239276"/>
    </source>
</evidence>
<feature type="transmembrane region" description="Helical" evidence="2">
    <location>
        <begin position="20"/>
        <end position="41"/>
    </location>
</feature>
<dbReference type="EMBL" id="PUDN01000002">
    <property type="protein sequence ID" value="PQH55698.1"/>
    <property type="molecule type" value="Genomic_DNA"/>
</dbReference>
<name>A0AB37AHT8_ACIBA</name>
<comment type="caution">
    <text evidence="3">The sequence shown here is derived from an EMBL/GenBank/DDBJ whole genome shotgun (WGS) entry which is preliminary data.</text>
</comment>
<sequence>MLFDLYELLAKMNKNGGRGLFLLGLIGAFGIAFYLSALYFFDDHTVYLTAFRTLIPFMAIFISAIITPLLLRYLNDSNYEIAAENNEELGLKVNKIEERLVEIEQLSFDKSLGENSANDSDEHKKENLWKLISKYSYESIQRINIEKESLSRRSNLNLIIGMFLSISGIAVLGSSVFNFININDFNVLLTKMIPRFLFVVLIELFAYFFLNLYRKSLEDIKYYQNELTNLEAKYLSLQTSLALNNHKLINNVIDQLVKTERNFILEKDQSTIELEKERINSNNTNNTLQVLKDIFKNKV</sequence>
<organism evidence="3 4">
    <name type="scientific">Acinetobacter baumannii</name>
    <dbReference type="NCBI Taxonomy" id="470"/>
    <lineage>
        <taxon>Bacteria</taxon>
        <taxon>Pseudomonadati</taxon>
        <taxon>Pseudomonadota</taxon>
        <taxon>Gammaproteobacteria</taxon>
        <taxon>Moraxellales</taxon>
        <taxon>Moraxellaceae</taxon>
        <taxon>Acinetobacter</taxon>
        <taxon>Acinetobacter calcoaceticus/baumannii complex</taxon>
    </lineage>
</organism>
<feature type="transmembrane region" description="Helical" evidence="2">
    <location>
        <begin position="156"/>
        <end position="180"/>
    </location>
</feature>
<proteinExistence type="predicted"/>
<keyword evidence="2" id="KW-0472">Membrane</keyword>
<reference evidence="3 4" key="1">
    <citation type="journal article" date="2018" name="J. Antimicrob. Chemother.">
        <title>Phylogenomics of colistin-susceptible and resistant XDR Acinetobacter baumannii.</title>
        <authorList>
            <person name="Mustapha M."/>
            <person name="Li B."/>
            <person name="Pacey M.P."/>
            <person name="Mettus R.T."/>
            <person name="McElheny C.L."/>
            <person name="Ernst R.K."/>
            <person name="Cooper V.S."/>
            <person name="Doi Y."/>
        </authorList>
    </citation>
    <scope>NUCLEOTIDE SEQUENCE [LARGE SCALE GENOMIC DNA]</scope>
    <source>
        <strain evidence="3 4">R20</strain>
    </source>
</reference>
<gene>
    <name evidence="3" type="ORF">C5U34_01055</name>
</gene>
<dbReference type="Gene3D" id="1.20.1250.20">
    <property type="entry name" value="MFS general substrate transporter like domains"/>
    <property type="match status" value="1"/>
</dbReference>
<feature type="transmembrane region" description="Helical" evidence="2">
    <location>
        <begin position="192"/>
        <end position="213"/>
    </location>
</feature>